<dbReference type="InterPro" id="IPR025304">
    <property type="entry name" value="ALIX_V_dom"/>
</dbReference>
<organism evidence="3 4">
    <name type="scientific">Cryomyces minteri</name>
    <dbReference type="NCBI Taxonomy" id="331657"/>
    <lineage>
        <taxon>Eukaryota</taxon>
        <taxon>Fungi</taxon>
        <taxon>Dikarya</taxon>
        <taxon>Ascomycota</taxon>
        <taxon>Pezizomycotina</taxon>
        <taxon>Dothideomycetes</taxon>
        <taxon>Dothideomycetes incertae sedis</taxon>
        <taxon>Cryomyces</taxon>
    </lineage>
</organism>
<evidence type="ECO:0000313" key="3">
    <source>
        <dbReference type="EMBL" id="TKA52017.1"/>
    </source>
</evidence>
<proteinExistence type="predicted"/>
<feature type="non-terminal residue" evidence="3">
    <location>
        <position position="1"/>
    </location>
</feature>
<gene>
    <name evidence="3" type="ORF">B0A49_12510</name>
</gene>
<dbReference type="STRING" id="331657.A0A4U0VR56"/>
<sequence>PLQAAQFEDFFDARLRRYDADVAALAPEREEQARLLTRLADANAAFSAARVGSDSATRQREEALQKLSAAYTKYKEIIANLDTGRVFYNDLAKLASRFADDARAFAHARRADAAALEADLANAAVASRQAAQLQQQRDEAERRRLDAETRHRERVQRESADRERDQLAWAQRQRERPQEAMQAPVPTRASVLPLSVEGQGTVQGVWHPDMPIRFAGAGTAAGGGSGGAQEGQQQQVNGLGLGQGRVKDGRWDPGSGVRFG</sequence>
<protein>
    <recommendedName>
        <fullName evidence="2">ALIX V-shaped domain-containing protein</fullName>
    </recommendedName>
</protein>
<dbReference type="EMBL" id="NAJN01002493">
    <property type="protein sequence ID" value="TKA52017.1"/>
    <property type="molecule type" value="Genomic_DNA"/>
</dbReference>
<dbReference type="PANTHER" id="PTHR23030">
    <property type="entry name" value="PCD6 INTERACTING PROTEIN-RELATED"/>
    <property type="match status" value="1"/>
</dbReference>
<dbReference type="Gene3D" id="1.20.140.50">
    <property type="entry name" value="alix/aip1 like domains"/>
    <property type="match status" value="1"/>
</dbReference>
<feature type="domain" description="ALIX V-shaped" evidence="2">
    <location>
        <begin position="3"/>
        <end position="111"/>
    </location>
</feature>
<reference evidence="3 4" key="1">
    <citation type="submission" date="2017-03" db="EMBL/GenBank/DDBJ databases">
        <title>Genomes of endolithic fungi from Antarctica.</title>
        <authorList>
            <person name="Coleine C."/>
            <person name="Masonjones S."/>
            <person name="Stajich J.E."/>
        </authorList>
    </citation>
    <scope>NUCLEOTIDE SEQUENCE [LARGE SCALE GENOMIC DNA]</scope>
    <source>
        <strain evidence="3 4">CCFEE 5187</strain>
    </source>
</reference>
<dbReference type="GO" id="GO:0005768">
    <property type="term" value="C:endosome"/>
    <property type="evidence" value="ECO:0007669"/>
    <property type="project" value="TreeGrafter"/>
</dbReference>
<feature type="compositionally biased region" description="Basic and acidic residues" evidence="1">
    <location>
        <begin position="136"/>
        <end position="178"/>
    </location>
</feature>
<evidence type="ECO:0000256" key="1">
    <source>
        <dbReference type="SAM" id="MobiDB-lite"/>
    </source>
</evidence>
<dbReference type="AlphaFoldDB" id="A0A4U0VR56"/>
<evidence type="ECO:0000313" key="4">
    <source>
        <dbReference type="Proteomes" id="UP000308768"/>
    </source>
</evidence>
<feature type="compositionally biased region" description="Gly residues" evidence="1">
    <location>
        <begin position="219"/>
        <end position="229"/>
    </location>
</feature>
<dbReference type="OrthoDB" id="64867at2759"/>
<name>A0A4U0VR56_9PEZI</name>
<feature type="region of interest" description="Disordered" evidence="1">
    <location>
        <begin position="131"/>
        <end position="185"/>
    </location>
</feature>
<dbReference type="Proteomes" id="UP000308768">
    <property type="component" value="Unassembled WGS sequence"/>
</dbReference>
<dbReference type="Pfam" id="PF13949">
    <property type="entry name" value="ALIX_LYPXL_bnd"/>
    <property type="match status" value="1"/>
</dbReference>
<feature type="region of interest" description="Disordered" evidence="1">
    <location>
        <begin position="216"/>
        <end position="260"/>
    </location>
</feature>
<evidence type="ECO:0000259" key="2">
    <source>
        <dbReference type="Pfam" id="PF13949"/>
    </source>
</evidence>
<dbReference type="PANTHER" id="PTHR23030:SF39">
    <property type="entry name" value="PROGRAMMED CELL DEATH 6-INTERACTING PROTEIN"/>
    <property type="match status" value="1"/>
</dbReference>
<comment type="caution">
    <text evidence="3">The sequence shown here is derived from an EMBL/GenBank/DDBJ whole genome shotgun (WGS) entry which is preliminary data.</text>
</comment>
<keyword evidence="4" id="KW-1185">Reference proteome</keyword>
<accession>A0A4U0VR56</accession>